<dbReference type="AlphaFoldDB" id="A0A2N1UP45"/>
<dbReference type="PANTHER" id="PTHR42837">
    <property type="entry name" value="REGULATOR OF SIGMA-E PROTEASE RSEP"/>
    <property type="match status" value="1"/>
</dbReference>
<evidence type="ECO:0000256" key="3">
    <source>
        <dbReference type="ARBA" id="ARBA00007931"/>
    </source>
</evidence>
<dbReference type="GO" id="GO:0006508">
    <property type="term" value="P:proteolysis"/>
    <property type="evidence" value="ECO:0007669"/>
    <property type="project" value="UniProtKB-KW"/>
</dbReference>
<dbReference type="InterPro" id="IPR004387">
    <property type="entry name" value="Pept_M50_Zn"/>
</dbReference>
<proteinExistence type="inferred from homology"/>
<dbReference type="PANTHER" id="PTHR42837:SF2">
    <property type="entry name" value="MEMBRANE METALLOPROTEASE ARASP2, CHLOROPLASTIC-RELATED"/>
    <property type="match status" value="1"/>
</dbReference>
<protein>
    <recommendedName>
        <fullName evidence="11">Zinc metalloprotease</fullName>
        <ecNumber evidence="11">3.4.24.-</ecNumber>
    </recommendedName>
</protein>
<dbReference type="InterPro" id="IPR041489">
    <property type="entry name" value="PDZ_6"/>
</dbReference>
<evidence type="ECO:0000256" key="9">
    <source>
        <dbReference type="ARBA" id="ARBA00023049"/>
    </source>
</evidence>
<dbReference type="Proteomes" id="UP000233414">
    <property type="component" value="Unassembled WGS sequence"/>
</dbReference>
<keyword evidence="7 11" id="KW-0862">Zinc</keyword>
<dbReference type="InterPro" id="IPR036034">
    <property type="entry name" value="PDZ_sf"/>
</dbReference>
<evidence type="ECO:0000256" key="11">
    <source>
        <dbReference type="RuleBase" id="RU362031"/>
    </source>
</evidence>
<dbReference type="GO" id="GO:0004222">
    <property type="term" value="F:metalloendopeptidase activity"/>
    <property type="evidence" value="ECO:0007669"/>
    <property type="project" value="InterPro"/>
</dbReference>
<feature type="transmembrane region" description="Helical" evidence="11">
    <location>
        <begin position="91"/>
        <end position="117"/>
    </location>
</feature>
<keyword evidence="6 11" id="KW-0378">Hydrolase</keyword>
<evidence type="ECO:0000256" key="1">
    <source>
        <dbReference type="ARBA" id="ARBA00001947"/>
    </source>
</evidence>
<dbReference type="PROSITE" id="PS50106">
    <property type="entry name" value="PDZ"/>
    <property type="match status" value="1"/>
</dbReference>
<keyword evidence="8 11" id="KW-1133">Transmembrane helix</keyword>
<evidence type="ECO:0000259" key="12">
    <source>
        <dbReference type="PROSITE" id="PS50106"/>
    </source>
</evidence>
<dbReference type="EMBL" id="PGYQ01000001">
    <property type="protein sequence ID" value="PKL72665.1"/>
    <property type="molecule type" value="Genomic_DNA"/>
</dbReference>
<comment type="cofactor">
    <cofactor evidence="1 11">
        <name>Zn(2+)</name>
        <dbReference type="ChEBI" id="CHEBI:29105"/>
    </cofactor>
</comment>
<feature type="transmembrane region" description="Helical" evidence="11">
    <location>
        <begin position="283"/>
        <end position="303"/>
    </location>
</feature>
<evidence type="ECO:0000256" key="5">
    <source>
        <dbReference type="ARBA" id="ARBA00022692"/>
    </source>
</evidence>
<evidence type="ECO:0000256" key="4">
    <source>
        <dbReference type="ARBA" id="ARBA00022670"/>
    </source>
</evidence>
<evidence type="ECO:0000256" key="6">
    <source>
        <dbReference type="ARBA" id="ARBA00022801"/>
    </source>
</evidence>
<comment type="similarity">
    <text evidence="3 11">Belongs to the peptidase M50B family.</text>
</comment>
<evidence type="ECO:0000256" key="10">
    <source>
        <dbReference type="ARBA" id="ARBA00023136"/>
    </source>
</evidence>
<evidence type="ECO:0000256" key="8">
    <source>
        <dbReference type="ARBA" id="ARBA00022989"/>
    </source>
</evidence>
<keyword evidence="9 11" id="KW-0482">Metalloprotease</keyword>
<evidence type="ECO:0000313" key="14">
    <source>
        <dbReference type="Proteomes" id="UP000233414"/>
    </source>
</evidence>
<keyword evidence="5 11" id="KW-0812">Transmembrane</keyword>
<sequence>MFLTIIVFIVILGLLVLVHEFGHFFVARKMGVTVEEFGFGFPPRIFGIKKAGTLFSLNWIPLGGFCKIKGDEGGNPSEKDSFVSKKISEKVAIISAGVIMNVFLAFILFSIGFMIGFPQALNKETIKGAKKINQPQIQIMSVLENSPAQKAGIQLGDVISEVDGQKFEDVSLFQKYIKNIEKETIIKIKRGDKFLEKKIYPEFSEKVNGKIIGTQLVSTGIISYSWHQSIYLGAKTTIFLTFEIIKAFCLLIKNLIIHQTLSADISGPVGIVIMTKQMVNLGFIYILQFTALLSLNLAVINFIPFPALDGGRILFLIIEKIRRKPINQEIENITHSIGFALLMLLIIIITYQDIVKFGGKILKALLRIF</sequence>
<dbReference type="GO" id="GO:0046872">
    <property type="term" value="F:metal ion binding"/>
    <property type="evidence" value="ECO:0007669"/>
    <property type="project" value="UniProtKB-KW"/>
</dbReference>
<dbReference type="NCBIfam" id="TIGR00054">
    <property type="entry name" value="RIP metalloprotease RseP"/>
    <property type="match status" value="1"/>
</dbReference>
<name>A0A2N1UP45_9BACT</name>
<keyword evidence="10 11" id="KW-0472">Membrane</keyword>
<dbReference type="Pfam" id="PF02163">
    <property type="entry name" value="Peptidase_M50"/>
    <property type="match status" value="1"/>
</dbReference>
<reference evidence="13 14" key="1">
    <citation type="journal article" date="2017" name="ISME J.">
        <title>Potential for microbial H2 and metal transformations associated with novel bacteria and archaea in deep terrestrial subsurface sediments.</title>
        <authorList>
            <person name="Hernsdorf A.W."/>
            <person name="Amano Y."/>
            <person name="Miyakawa K."/>
            <person name="Ise K."/>
            <person name="Suzuki Y."/>
            <person name="Anantharaman K."/>
            <person name="Probst A."/>
            <person name="Burstein D."/>
            <person name="Thomas B.C."/>
            <person name="Banfield J.F."/>
        </authorList>
    </citation>
    <scope>NUCLEOTIDE SEQUENCE [LARGE SCALE GENOMIC DNA]</scope>
    <source>
        <strain evidence="13">HGW-Kuenenbacteria-1</strain>
    </source>
</reference>
<evidence type="ECO:0000256" key="7">
    <source>
        <dbReference type="ARBA" id="ARBA00022833"/>
    </source>
</evidence>
<gene>
    <name evidence="13" type="primary">rseP</name>
    <name evidence="13" type="ORF">CVV26_00135</name>
</gene>
<feature type="transmembrane region" description="Helical" evidence="11">
    <location>
        <begin position="333"/>
        <end position="351"/>
    </location>
</feature>
<dbReference type="SMART" id="SM00228">
    <property type="entry name" value="PDZ"/>
    <property type="match status" value="1"/>
</dbReference>
<keyword evidence="11" id="KW-0479">Metal-binding</keyword>
<dbReference type="GO" id="GO:0016020">
    <property type="term" value="C:membrane"/>
    <property type="evidence" value="ECO:0007669"/>
    <property type="project" value="UniProtKB-SubCell"/>
</dbReference>
<dbReference type="Pfam" id="PF17820">
    <property type="entry name" value="PDZ_6"/>
    <property type="match status" value="1"/>
</dbReference>
<comment type="subcellular location">
    <subcellularLocation>
        <location evidence="2">Membrane</location>
        <topology evidence="2">Multi-pass membrane protein</topology>
    </subcellularLocation>
</comment>
<feature type="domain" description="PDZ" evidence="12">
    <location>
        <begin position="112"/>
        <end position="171"/>
    </location>
</feature>
<dbReference type="EC" id="3.4.24.-" evidence="11"/>
<dbReference type="InterPro" id="IPR008915">
    <property type="entry name" value="Peptidase_M50"/>
</dbReference>
<organism evidence="13 14">
    <name type="scientific">Candidatus Kuenenbacteria bacterium HGW-Kuenenbacteria-1</name>
    <dbReference type="NCBI Taxonomy" id="2013812"/>
    <lineage>
        <taxon>Bacteria</taxon>
        <taxon>Candidatus Kueneniibacteriota</taxon>
    </lineage>
</organism>
<comment type="caution">
    <text evidence="13">The sequence shown here is derived from an EMBL/GenBank/DDBJ whole genome shotgun (WGS) entry which is preliminary data.</text>
</comment>
<evidence type="ECO:0000313" key="13">
    <source>
        <dbReference type="EMBL" id="PKL72665.1"/>
    </source>
</evidence>
<evidence type="ECO:0000256" key="2">
    <source>
        <dbReference type="ARBA" id="ARBA00004141"/>
    </source>
</evidence>
<dbReference type="InterPro" id="IPR001478">
    <property type="entry name" value="PDZ"/>
</dbReference>
<dbReference type="Gene3D" id="2.30.42.10">
    <property type="match status" value="1"/>
</dbReference>
<keyword evidence="4 13" id="KW-0645">Protease</keyword>
<dbReference type="CDD" id="cd06163">
    <property type="entry name" value="S2P-M50_PDZ_RseP-like"/>
    <property type="match status" value="1"/>
</dbReference>
<accession>A0A2N1UP45</accession>
<dbReference type="SUPFAM" id="SSF50156">
    <property type="entry name" value="PDZ domain-like"/>
    <property type="match status" value="1"/>
</dbReference>